<dbReference type="PANTHER" id="PTHR32309:SF13">
    <property type="entry name" value="FERRIC ENTEROBACTIN TRANSPORT PROTEIN FEPE"/>
    <property type="match status" value="1"/>
</dbReference>
<evidence type="ECO:0000256" key="3">
    <source>
        <dbReference type="ARBA" id="ARBA00022679"/>
    </source>
</evidence>
<evidence type="ECO:0000256" key="9">
    <source>
        <dbReference type="SAM" id="MobiDB-lite"/>
    </source>
</evidence>
<protein>
    <recommendedName>
        <fullName evidence="2">non-specific protein-tyrosine kinase</fullName>
        <ecNumber evidence="2">2.7.10.2</ecNumber>
    </recommendedName>
</protein>
<dbReference type="InterPro" id="IPR027417">
    <property type="entry name" value="P-loop_NTPase"/>
</dbReference>
<dbReference type="EMBL" id="JACRTJ010000006">
    <property type="protein sequence ID" value="MBC8598153.1"/>
    <property type="molecule type" value="Genomic_DNA"/>
</dbReference>
<evidence type="ECO:0000256" key="1">
    <source>
        <dbReference type="ARBA" id="ARBA00007316"/>
    </source>
</evidence>
<evidence type="ECO:0000256" key="2">
    <source>
        <dbReference type="ARBA" id="ARBA00011903"/>
    </source>
</evidence>
<name>A0ABR7NQ86_9FIRM</name>
<dbReference type="PANTHER" id="PTHR32309">
    <property type="entry name" value="TYROSINE-PROTEIN KINASE"/>
    <property type="match status" value="1"/>
</dbReference>
<reference evidence="11 12" key="1">
    <citation type="submission" date="2020-08" db="EMBL/GenBank/DDBJ databases">
        <title>Genome public.</title>
        <authorList>
            <person name="Liu C."/>
            <person name="Sun Q."/>
        </authorList>
    </citation>
    <scope>NUCLEOTIDE SEQUENCE [LARGE SCALE GENOMIC DNA]</scope>
    <source>
        <strain evidence="11 12">BX10</strain>
    </source>
</reference>
<dbReference type="EC" id="2.7.10.2" evidence="2"/>
<keyword evidence="3" id="KW-0808">Transferase</keyword>
<dbReference type="SUPFAM" id="SSF52540">
    <property type="entry name" value="P-loop containing nucleoside triphosphate hydrolases"/>
    <property type="match status" value="1"/>
</dbReference>
<evidence type="ECO:0000313" key="11">
    <source>
        <dbReference type="EMBL" id="MBC8598153.1"/>
    </source>
</evidence>
<dbReference type="GO" id="GO:0016301">
    <property type="term" value="F:kinase activity"/>
    <property type="evidence" value="ECO:0007669"/>
    <property type="project" value="UniProtKB-KW"/>
</dbReference>
<organism evidence="11 12">
    <name type="scientific">Enterocloster hominis</name>
    <name type="common">ex Liu et al. 2021</name>
    <dbReference type="NCBI Taxonomy" id="2763663"/>
    <lineage>
        <taxon>Bacteria</taxon>
        <taxon>Bacillati</taxon>
        <taxon>Bacillota</taxon>
        <taxon>Clostridia</taxon>
        <taxon>Lachnospirales</taxon>
        <taxon>Lachnospiraceae</taxon>
        <taxon>Enterocloster</taxon>
    </lineage>
</organism>
<dbReference type="CDD" id="cd05387">
    <property type="entry name" value="BY-kinase"/>
    <property type="match status" value="1"/>
</dbReference>
<accession>A0ABR7NQ86</accession>
<sequence>MHLELKPGKTSDYEYTEAVKTLRTNIQFCGSSVRVIMFTSAIPSEGKSDLSFATAEALAQIGKRTLLIDADIRKSILTYRYQLKNKLNGLSQFLSGQKRLEEVLYTTSTRGLDLIFAGPFSPNPAELLEEELFGDTVKKLREAYDYIIIDTPPMAGLIDGAIVARHCDGAVLIIESGAVSWRVEQKVVEQLKRSQCRILGAVLNKADSGNGGYYGRYGKYRKYGKYGKYGRYENAEHEESSYSRLEPAKHTAARPRTEIPNSVIEPDMDEEYKELECPSAAPEHGESQ</sequence>
<evidence type="ECO:0000313" key="12">
    <source>
        <dbReference type="Proteomes" id="UP000647491"/>
    </source>
</evidence>
<dbReference type="Pfam" id="PF13614">
    <property type="entry name" value="AAA_31"/>
    <property type="match status" value="1"/>
</dbReference>
<proteinExistence type="inferred from homology"/>
<evidence type="ECO:0000256" key="6">
    <source>
        <dbReference type="ARBA" id="ARBA00022840"/>
    </source>
</evidence>
<feature type="compositionally biased region" description="Basic and acidic residues" evidence="9">
    <location>
        <begin position="237"/>
        <end position="249"/>
    </location>
</feature>
<dbReference type="NCBIfam" id="TIGR01007">
    <property type="entry name" value="eps_fam"/>
    <property type="match status" value="1"/>
</dbReference>
<gene>
    <name evidence="11" type="ORF">H8708_02755</name>
</gene>
<dbReference type="InterPro" id="IPR050445">
    <property type="entry name" value="Bact_polysacc_biosynth/exp"/>
</dbReference>
<evidence type="ECO:0000256" key="5">
    <source>
        <dbReference type="ARBA" id="ARBA00022777"/>
    </source>
</evidence>
<keyword evidence="5 11" id="KW-0418">Kinase</keyword>
<keyword evidence="7" id="KW-0829">Tyrosine-protein kinase</keyword>
<comment type="similarity">
    <text evidence="1">Belongs to the CpsD/CapB family.</text>
</comment>
<dbReference type="InterPro" id="IPR005702">
    <property type="entry name" value="Wzc-like_C"/>
</dbReference>
<dbReference type="InterPro" id="IPR025669">
    <property type="entry name" value="AAA_dom"/>
</dbReference>
<feature type="region of interest" description="Disordered" evidence="9">
    <location>
        <begin position="237"/>
        <end position="288"/>
    </location>
</feature>
<evidence type="ECO:0000256" key="8">
    <source>
        <dbReference type="ARBA" id="ARBA00051245"/>
    </source>
</evidence>
<evidence type="ECO:0000256" key="7">
    <source>
        <dbReference type="ARBA" id="ARBA00023137"/>
    </source>
</evidence>
<evidence type="ECO:0000256" key="4">
    <source>
        <dbReference type="ARBA" id="ARBA00022741"/>
    </source>
</evidence>
<dbReference type="Gene3D" id="3.40.50.300">
    <property type="entry name" value="P-loop containing nucleotide triphosphate hydrolases"/>
    <property type="match status" value="1"/>
</dbReference>
<comment type="caution">
    <text evidence="11">The sequence shown here is derived from an EMBL/GenBank/DDBJ whole genome shotgun (WGS) entry which is preliminary data.</text>
</comment>
<keyword evidence="4" id="KW-0547">Nucleotide-binding</keyword>
<evidence type="ECO:0000259" key="10">
    <source>
        <dbReference type="Pfam" id="PF13614"/>
    </source>
</evidence>
<comment type="catalytic activity">
    <reaction evidence="8">
        <text>L-tyrosyl-[protein] + ATP = O-phospho-L-tyrosyl-[protein] + ADP + H(+)</text>
        <dbReference type="Rhea" id="RHEA:10596"/>
        <dbReference type="Rhea" id="RHEA-COMP:10136"/>
        <dbReference type="Rhea" id="RHEA-COMP:20101"/>
        <dbReference type="ChEBI" id="CHEBI:15378"/>
        <dbReference type="ChEBI" id="CHEBI:30616"/>
        <dbReference type="ChEBI" id="CHEBI:46858"/>
        <dbReference type="ChEBI" id="CHEBI:61978"/>
        <dbReference type="ChEBI" id="CHEBI:456216"/>
        <dbReference type="EC" id="2.7.10.2"/>
    </reaction>
</comment>
<dbReference type="Proteomes" id="UP000647491">
    <property type="component" value="Unassembled WGS sequence"/>
</dbReference>
<feature type="domain" description="AAA" evidence="10">
    <location>
        <begin position="45"/>
        <end position="163"/>
    </location>
</feature>
<keyword evidence="12" id="KW-1185">Reference proteome</keyword>
<keyword evidence="6" id="KW-0067">ATP-binding</keyword>